<dbReference type="Proteomes" id="UP000051888">
    <property type="component" value="Unassembled WGS sequence"/>
</dbReference>
<evidence type="ECO:0000313" key="2">
    <source>
        <dbReference type="EMBL" id="KQL55286.1"/>
    </source>
</evidence>
<organism evidence="2 3">
    <name type="scientific">Heyndrickxia shackletonii</name>
    <dbReference type="NCBI Taxonomy" id="157838"/>
    <lineage>
        <taxon>Bacteria</taxon>
        <taxon>Bacillati</taxon>
        <taxon>Bacillota</taxon>
        <taxon>Bacilli</taxon>
        <taxon>Bacillales</taxon>
        <taxon>Bacillaceae</taxon>
        <taxon>Heyndrickxia</taxon>
    </lineage>
</organism>
<feature type="transmembrane region" description="Helical" evidence="1">
    <location>
        <begin position="20"/>
        <end position="46"/>
    </location>
</feature>
<evidence type="ECO:0000256" key="1">
    <source>
        <dbReference type="SAM" id="Phobius"/>
    </source>
</evidence>
<reference evidence="2 3" key="1">
    <citation type="submission" date="2015-09" db="EMBL/GenBank/DDBJ databases">
        <title>Genome sequencing project for genomic taxonomy and phylogenomics of Bacillus-like bacteria.</title>
        <authorList>
            <person name="Liu B."/>
            <person name="Wang J."/>
            <person name="Zhu Y."/>
            <person name="Liu G."/>
            <person name="Chen Q."/>
            <person name="Chen Z."/>
            <person name="Lan J."/>
            <person name="Che J."/>
            <person name="Ge C."/>
            <person name="Shi H."/>
            <person name="Pan Z."/>
            <person name="Liu X."/>
        </authorList>
    </citation>
    <scope>NUCLEOTIDE SEQUENCE [LARGE SCALE GENOMIC DNA]</scope>
    <source>
        <strain evidence="2 3">LMG 18435</strain>
    </source>
</reference>
<keyword evidence="1" id="KW-0472">Membrane</keyword>
<dbReference type="AlphaFoldDB" id="A0A0Q3TMR4"/>
<feature type="transmembrane region" description="Helical" evidence="1">
    <location>
        <begin position="107"/>
        <end position="128"/>
    </location>
</feature>
<protein>
    <submittedName>
        <fullName evidence="2">Uncharacterized protein</fullName>
    </submittedName>
</protein>
<proteinExistence type="predicted"/>
<evidence type="ECO:0000313" key="3">
    <source>
        <dbReference type="Proteomes" id="UP000051888"/>
    </source>
</evidence>
<feature type="transmembrane region" description="Helical" evidence="1">
    <location>
        <begin position="83"/>
        <end position="100"/>
    </location>
</feature>
<comment type="caution">
    <text evidence="2">The sequence shown here is derived from an EMBL/GenBank/DDBJ whole genome shotgun (WGS) entry which is preliminary data.</text>
</comment>
<keyword evidence="3" id="KW-1185">Reference proteome</keyword>
<keyword evidence="1" id="KW-0812">Transmembrane</keyword>
<gene>
    <name evidence="2" type="ORF">AN964_00675</name>
</gene>
<name>A0A0Q3TMR4_9BACI</name>
<dbReference type="EMBL" id="LJJC01000004">
    <property type="protein sequence ID" value="KQL55286.1"/>
    <property type="molecule type" value="Genomic_DNA"/>
</dbReference>
<keyword evidence="1" id="KW-1133">Transmembrane helix</keyword>
<feature type="transmembrane region" description="Helical" evidence="1">
    <location>
        <begin position="148"/>
        <end position="168"/>
    </location>
</feature>
<dbReference type="PATRIC" id="fig|157838.3.peg.147"/>
<sequence>MGLKHPAGGEYSNQTRIIVVGSLLACFTTILQSAGMFGGIGFLISALSTLPILLGTFLSYRMGILSYISAFLLILFIQPSEFFVYPFTTGLLGISMGFSIRFFKKGIFATLFSGVTLTLGILIILYIIRFPVLGPTISTKIDVNTILIILIFSTVYSWVWLKLSIFVIKRVNWLWGK</sequence>
<feature type="transmembrane region" description="Helical" evidence="1">
    <location>
        <begin position="58"/>
        <end position="77"/>
    </location>
</feature>
<accession>A0A0Q3TMR4</accession>